<dbReference type="AlphaFoldDB" id="A0AAD4X4R1"/>
<name>A0AAD4X4R1_9MAGN</name>
<proteinExistence type="predicted"/>
<sequence length="71" mass="8489">MFANITRKYVKNLVRVCREEMMLELMKRGLLMDLRYARFIQMGLFELRLKYEGKLLLQWMCAVLDGSNVVV</sequence>
<dbReference type="Proteomes" id="UP001202328">
    <property type="component" value="Unassembled WGS sequence"/>
</dbReference>
<gene>
    <name evidence="1" type="ORF">MKW98_013600</name>
</gene>
<comment type="caution">
    <text evidence="1">The sequence shown here is derived from an EMBL/GenBank/DDBJ whole genome shotgun (WGS) entry which is preliminary data.</text>
</comment>
<reference evidence="1" key="1">
    <citation type="submission" date="2022-04" db="EMBL/GenBank/DDBJ databases">
        <title>A functionally conserved STORR gene fusion in Papaver species that diverged 16.8 million years ago.</title>
        <authorList>
            <person name="Catania T."/>
        </authorList>
    </citation>
    <scope>NUCLEOTIDE SEQUENCE</scope>
    <source>
        <strain evidence="1">S-188037</strain>
    </source>
</reference>
<organism evidence="1 2">
    <name type="scientific">Papaver atlanticum</name>
    <dbReference type="NCBI Taxonomy" id="357466"/>
    <lineage>
        <taxon>Eukaryota</taxon>
        <taxon>Viridiplantae</taxon>
        <taxon>Streptophyta</taxon>
        <taxon>Embryophyta</taxon>
        <taxon>Tracheophyta</taxon>
        <taxon>Spermatophyta</taxon>
        <taxon>Magnoliopsida</taxon>
        <taxon>Ranunculales</taxon>
        <taxon>Papaveraceae</taxon>
        <taxon>Papaveroideae</taxon>
        <taxon>Papaver</taxon>
    </lineage>
</organism>
<keyword evidence="2" id="KW-1185">Reference proteome</keyword>
<evidence type="ECO:0000313" key="1">
    <source>
        <dbReference type="EMBL" id="KAI3843664.1"/>
    </source>
</evidence>
<accession>A0AAD4X4R1</accession>
<protein>
    <submittedName>
        <fullName evidence="1">Uncharacterized protein</fullName>
    </submittedName>
</protein>
<dbReference type="EMBL" id="JAJJMB010016912">
    <property type="protein sequence ID" value="KAI3843664.1"/>
    <property type="molecule type" value="Genomic_DNA"/>
</dbReference>
<evidence type="ECO:0000313" key="2">
    <source>
        <dbReference type="Proteomes" id="UP001202328"/>
    </source>
</evidence>